<proteinExistence type="predicted"/>
<protein>
    <submittedName>
        <fullName evidence="2">Uncharacterized protein</fullName>
    </submittedName>
</protein>
<feature type="region of interest" description="Disordered" evidence="1">
    <location>
        <begin position="1"/>
        <end position="20"/>
    </location>
</feature>
<reference evidence="2" key="1">
    <citation type="submission" date="2014-11" db="EMBL/GenBank/DDBJ databases">
        <authorList>
            <person name="Otto D Thomas"/>
            <person name="Naeem Raeece"/>
        </authorList>
    </citation>
    <scope>NUCLEOTIDE SEQUENCE</scope>
</reference>
<sequence length="93" mass="9986">MDGSGSCAKTTTTAKIPNTTSIQVPMTSCPAGSMGPGADGMCTTTRTIRVPEVSSRDVPVTTTTVEKTPFSVPVSTLWLLHVRRCLHRDWILH</sequence>
<dbReference type="VEuPathDB" id="CryptoDB:Cvel_30525"/>
<organism evidence="2">
    <name type="scientific">Chromera velia CCMP2878</name>
    <dbReference type="NCBI Taxonomy" id="1169474"/>
    <lineage>
        <taxon>Eukaryota</taxon>
        <taxon>Sar</taxon>
        <taxon>Alveolata</taxon>
        <taxon>Colpodellida</taxon>
        <taxon>Chromeraceae</taxon>
        <taxon>Chromera</taxon>
    </lineage>
</organism>
<dbReference type="AlphaFoldDB" id="A0A0G4HRA0"/>
<gene>
    <name evidence="2" type="ORF">Cvel_30525</name>
</gene>
<evidence type="ECO:0000256" key="1">
    <source>
        <dbReference type="SAM" id="MobiDB-lite"/>
    </source>
</evidence>
<dbReference type="EMBL" id="CDMZ01003559">
    <property type="protein sequence ID" value="CEM46804.1"/>
    <property type="molecule type" value="Genomic_DNA"/>
</dbReference>
<evidence type="ECO:0000313" key="2">
    <source>
        <dbReference type="EMBL" id="CEM46804.1"/>
    </source>
</evidence>
<name>A0A0G4HRA0_9ALVE</name>
<accession>A0A0G4HRA0</accession>